<organism evidence="1 2">
    <name type="scientific">Bradyrhizobium japonicum</name>
    <dbReference type="NCBI Taxonomy" id="375"/>
    <lineage>
        <taxon>Bacteria</taxon>
        <taxon>Pseudomonadati</taxon>
        <taxon>Pseudomonadota</taxon>
        <taxon>Alphaproteobacteria</taxon>
        <taxon>Hyphomicrobiales</taxon>
        <taxon>Nitrobacteraceae</taxon>
        <taxon>Bradyrhizobium</taxon>
    </lineage>
</organism>
<comment type="caution">
    <text evidence="1">The sequence shown here is derived from an EMBL/GenBank/DDBJ whole genome shotgun (WGS) entry which is preliminary data.</text>
</comment>
<dbReference type="InterPro" id="IPR018912">
    <property type="entry name" value="DUF2478"/>
</dbReference>
<dbReference type="AlphaFoldDB" id="A0A0A3XPF5"/>
<proteinExistence type="predicted"/>
<name>A0A0A3XPF5_BRAJP</name>
<gene>
    <name evidence="1" type="ORF">MA20_26170</name>
</gene>
<dbReference type="EMBL" id="JRPN01000020">
    <property type="protein sequence ID" value="KGT76290.1"/>
    <property type="molecule type" value="Genomic_DNA"/>
</dbReference>
<evidence type="ECO:0008006" key="3">
    <source>
        <dbReference type="Google" id="ProtNLM"/>
    </source>
</evidence>
<accession>A0A0A3XPF5</accession>
<sequence>MMFDAQCDLGALVYDAHQDPDTVLRNFAADLNARGFRVVGMVQAGQCADSSLSAVLLHSGETLLLAQDFDPDARGCRLDLARLQNAGTRIADALSHGTDLLIINRFGKRERDGKGLSHLIERALDADIPVVIAVGRDHFADWIKFAGGMSVRLGCERDALEAWWHAITAVDAQPRNGSHLTVCEILK</sequence>
<dbReference type="STRING" id="375.BKD09_RS31630"/>
<reference evidence="1 2" key="1">
    <citation type="submission" date="2014-09" db="EMBL/GenBank/DDBJ databases">
        <title>Draft genome of Bradyrhizobium japonicum Is-34.</title>
        <authorList>
            <person name="Tsurumaru H."/>
            <person name="Yamakawa T."/>
            <person name="Hashimoto S."/>
            <person name="Okizaki K."/>
            <person name="Kanesaki Y."/>
            <person name="Yoshikawa H."/>
            <person name="Yajima S."/>
        </authorList>
    </citation>
    <scope>NUCLEOTIDE SEQUENCE [LARGE SCALE GENOMIC DNA]</scope>
    <source>
        <strain evidence="1 2">Is-34</strain>
    </source>
</reference>
<dbReference type="Proteomes" id="UP000030377">
    <property type="component" value="Unassembled WGS sequence"/>
</dbReference>
<evidence type="ECO:0000313" key="2">
    <source>
        <dbReference type="Proteomes" id="UP000030377"/>
    </source>
</evidence>
<dbReference type="Pfam" id="PF10649">
    <property type="entry name" value="DUF2478"/>
    <property type="match status" value="1"/>
</dbReference>
<protein>
    <recommendedName>
        <fullName evidence="3">Molybdenum ABC transporter ATP-binding protein</fullName>
    </recommendedName>
</protein>
<evidence type="ECO:0000313" key="1">
    <source>
        <dbReference type="EMBL" id="KGT76290.1"/>
    </source>
</evidence>